<name>A0A9X2LA27_9PROT</name>
<evidence type="ECO:0000313" key="3">
    <source>
        <dbReference type="Proteomes" id="UP001142610"/>
    </source>
</evidence>
<proteinExistence type="predicted"/>
<feature type="transmembrane region" description="Helical" evidence="1">
    <location>
        <begin position="38"/>
        <end position="56"/>
    </location>
</feature>
<gene>
    <name evidence="2" type="ORF">NOG11_10915</name>
</gene>
<keyword evidence="1" id="KW-0472">Membrane</keyword>
<protein>
    <submittedName>
        <fullName evidence="2">Uncharacterized protein</fullName>
    </submittedName>
</protein>
<reference evidence="2" key="1">
    <citation type="submission" date="2022-07" db="EMBL/GenBank/DDBJ databases">
        <title>Parvularcula maris sp. nov., an algicidal bacterium isolated from seawater.</title>
        <authorList>
            <person name="Li F."/>
        </authorList>
    </citation>
    <scope>NUCLEOTIDE SEQUENCE</scope>
    <source>
        <strain evidence="2">BGMRC 0090</strain>
    </source>
</reference>
<feature type="transmembrane region" description="Helical" evidence="1">
    <location>
        <begin position="6"/>
        <end position="31"/>
    </location>
</feature>
<evidence type="ECO:0000313" key="2">
    <source>
        <dbReference type="EMBL" id="MCQ8185900.1"/>
    </source>
</evidence>
<sequence>MDQLLYVLSLGFSGSDAVRALILLLVGALFVGKRILPLKMTVILLVIDLVWPYAAAAFEPGGAASAPSMIQGQAMHWQDGLAAFLVRAAGFYIFIRGSYSLRRKLHQDAADGSGKLLPF</sequence>
<accession>A0A9X2LA27</accession>
<dbReference type="Proteomes" id="UP001142610">
    <property type="component" value="Unassembled WGS sequence"/>
</dbReference>
<keyword evidence="1" id="KW-0812">Transmembrane</keyword>
<dbReference type="AlphaFoldDB" id="A0A9X2LA27"/>
<organism evidence="2 3">
    <name type="scientific">Parvularcula maris</name>
    <dbReference type="NCBI Taxonomy" id="2965077"/>
    <lineage>
        <taxon>Bacteria</taxon>
        <taxon>Pseudomonadati</taxon>
        <taxon>Pseudomonadota</taxon>
        <taxon>Alphaproteobacteria</taxon>
        <taxon>Parvularculales</taxon>
        <taxon>Parvularculaceae</taxon>
        <taxon>Parvularcula</taxon>
    </lineage>
</organism>
<comment type="caution">
    <text evidence="2">The sequence shown here is derived from an EMBL/GenBank/DDBJ whole genome shotgun (WGS) entry which is preliminary data.</text>
</comment>
<feature type="transmembrane region" description="Helical" evidence="1">
    <location>
        <begin position="76"/>
        <end position="95"/>
    </location>
</feature>
<dbReference type="EMBL" id="JANIBC010000009">
    <property type="protein sequence ID" value="MCQ8185900.1"/>
    <property type="molecule type" value="Genomic_DNA"/>
</dbReference>
<keyword evidence="3" id="KW-1185">Reference proteome</keyword>
<evidence type="ECO:0000256" key="1">
    <source>
        <dbReference type="SAM" id="Phobius"/>
    </source>
</evidence>
<keyword evidence="1" id="KW-1133">Transmembrane helix</keyword>
<dbReference type="RefSeq" id="WP_256619796.1">
    <property type="nucleotide sequence ID" value="NZ_JANIBC010000009.1"/>
</dbReference>